<dbReference type="AlphaFoldDB" id="A0A1G9PDY0"/>
<dbReference type="Gene3D" id="2.115.10.20">
    <property type="entry name" value="Glycosyl hydrolase domain, family 43"/>
    <property type="match status" value="2"/>
</dbReference>
<reference evidence="3" key="1">
    <citation type="submission" date="2016-10" db="EMBL/GenBank/DDBJ databases">
        <authorList>
            <person name="Varghese N."/>
            <person name="Submissions S."/>
        </authorList>
    </citation>
    <scope>NUCLEOTIDE SEQUENCE [LARGE SCALE GENOMIC DNA]</scope>
    <source>
        <strain evidence="3">DSM 44796</strain>
    </source>
</reference>
<proteinExistence type="predicted"/>
<organism evidence="2 3">
    <name type="scientific">Lentzea albidocapillata subsp. violacea</name>
    <dbReference type="NCBI Taxonomy" id="128104"/>
    <lineage>
        <taxon>Bacteria</taxon>
        <taxon>Bacillati</taxon>
        <taxon>Actinomycetota</taxon>
        <taxon>Actinomycetes</taxon>
        <taxon>Pseudonocardiales</taxon>
        <taxon>Pseudonocardiaceae</taxon>
        <taxon>Lentzea</taxon>
    </lineage>
</organism>
<accession>A0A1G9PDY0</accession>
<dbReference type="InterPro" id="IPR006311">
    <property type="entry name" value="TAT_signal"/>
</dbReference>
<dbReference type="SUPFAM" id="SSF75005">
    <property type="entry name" value="Arabinanase/levansucrase/invertase"/>
    <property type="match status" value="1"/>
</dbReference>
<dbReference type="RefSeq" id="WP_090010627.1">
    <property type="nucleotide sequence ID" value="NZ_FNET01000015.1"/>
</dbReference>
<dbReference type="PROSITE" id="PS51318">
    <property type="entry name" value="TAT"/>
    <property type="match status" value="1"/>
</dbReference>
<sequence length="329" mass="36271">MTPNRRQLLLGTAGAALLATSAGAVPQAAAAPAGFPDYRYRRLALIKSKLRYNPTGELIFPTIRGTKNRIPGALAAYYLYYAPHDAPGGICLAYANTLDEEFTEYAGNPIITRNWPGEYTVSHVSSPHAMWNDDAKRMYLYFHGENTVTRLASSADGIHFSYEKEVLSTRLLPAGTTETSYARVFRHNLPSRNARYVMVFMLNNTTNRRDIGWGWSANARDWTFAQTPLVRHQDVGAVNVGGPHLLFRNNSVYVVYNTDRGSGGNILITEVGLDFSKRNHLGVFHDSLSGAPDNGRAAAPSFGTYQGREYMIYEAGDRLAGNIAIARAV</sequence>
<keyword evidence="1" id="KW-0732">Signal</keyword>
<dbReference type="Proteomes" id="UP000199682">
    <property type="component" value="Unassembled WGS sequence"/>
</dbReference>
<evidence type="ECO:0000313" key="2">
    <source>
        <dbReference type="EMBL" id="SDL96355.1"/>
    </source>
</evidence>
<protein>
    <submittedName>
        <fullName evidence="2">Uncharacterized protein</fullName>
    </submittedName>
</protein>
<name>A0A1G9PDY0_9PSEU</name>
<feature type="chain" id="PRO_5039492613" evidence="1">
    <location>
        <begin position="25"/>
        <end position="329"/>
    </location>
</feature>
<dbReference type="InterPro" id="IPR023296">
    <property type="entry name" value="Glyco_hydro_beta-prop_sf"/>
</dbReference>
<evidence type="ECO:0000313" key="3">
    <source>
        <dbReference type="Proteomes" id="UP000199682"/>
    </source>
</evidence>
<feature type="signal peptide" evidence="1">
    <location>
        <begin position="1"/>
        <end position="24"/>
    </location>
</feature>
<gene>
    <name evidence="2" type="ORF">SAMN04488074_11513</name>
</gene>
<dbReference type="EMBL" id="FNET01000015">
    <property type="protein sequence ID" value="SDL96355.1"/>
    <property type="molecule type" value="Genomic_DNA"/>
</dbReference>
<evidence type="ECO:0000256" key="1">
    <source>
        <dbReference type="SAM" id="SignalP"/>
    </source>
</evidence>